<accession>A0A6M1T5U8</accession>
<keyword evidence="7" id="KW-1185">Reference proteome</keyword>
<dbReference type="CDD" id="cd00616">
    <property type="entry name" value="AHBA_syn"/>
    <property type="match status" value="1"/>
</dbReference>
<evidence type="ECO:0000313" key="6">
    <source>
        <dbReference type="EMBL" id="NGP87361.1"/>
    </source>
</evidence>
<dbReference type="EMBL" id="JAALLS010000003">
    <property type="protein sequence ID" value="NGP87361.1"/>
    <property type="molecule type" value="Genomic_DNA"/>
</dbReference>
<keyword evidence="6" id="KW-0032">Aminotransferase</keyword>
<protein>
    <submittedName>
        <fullName evidence="6">DegT/DnrJ/EryC1/StrS family aminotransferase</fullName>
    </submittedName>
</protein>
<evidence type="ECO:0000256" key="1">
    <source>
        <dbReference type="ARBA" id="ARBA00022898"/>
    </source>
</evidence>
<dbReference type="PANTHER" id="PTHR30244:SF9">
    <property type="entry name" value="PROTEIN RV3402C"/>
    <property type="match status" value="1"/>
</dbReference>
<dbReference type="AlphaFoldDB" id="A0A6M1T5U8"/>
<feature type="active site" description="Proton acceptor" evidence="3">
    <location>
        <position position="181"/>
    </location>
</feature>
<dbReference type="Pfam" id="PF01041">
    <property type="entry name" value="DegT_DnrJ_EryC1"/>
    <property type="match status" value="1"/>
</dbReference>
<gene>
    <name evidence="6" type="ORF">G3569_03260</name>
</gene>
<comment type="caution">
    <text evidence="6">The sequence shown here is derived from an EMBL/GenBank/DDBJ whole genome shotgun (WGS) entry which is preliminary data.</text>
</comment>
<dbReference type="Proteomes" id="UP000479132">
    <property type="component" value="Unassembled WGS sequence"/>
</dbReference>
<dbReference type="GO" id="GO:0000271">
    <property type="term" value="P:polysaccharide biosynthetic process"/>
    <property type="evidence" value="ECO:0007669"/>
    <property type="project" value="TreeGrafter"/>
</dbReference>
<dbReference type="Gene3D" id="3.40.640.10">
    <property type="entry name" value="Type I PLP-dependent aspartate aminotransferase-like (Major domain)"/>
    <property type="match status" value="1"/>
</dbReference>
<dbReference type="GO" id="GO:0030170">
    <property type="term" value="F:pyridoxal phosphate binding"/>
    <property type="evidence" value="ECO:0007669"/>
    <property type="project" value="TreeGrafter"/>
</dbReference>
<keyword evidence="1 4" id="KW-0663">Pyridoxal phosphate</keyword>
<evidence type="ECO:0000313" key="7">
    <source>
        <dbReference type="Proteomes" id="UP000479132"/>
    </source>
</evidence>
<dbReference type="InterPro" id="IPR000653">
    <property type="entry name" value="DegT/StrS_aminotransferase"/>
</dbReference>
<dbReference type="GO" id="GO:0008483">
    <property type="term" value="F:transaminase activity"/>
    <property type="evidence" value="ECO:0007669"/>
    <property type="project" value="UniProtKB-KW"/>
</dbReference>
<organism evidence="6 7">
    <name type="scientific">Fodinibius halophilus</name>
    <dbReference type="NCBI Taxonomy" id="1736908"/>
    <lineage>
        <taxon>Bacteria</taxon>
        <taxon>Pseudomonadati</taxon>
        <taxon>Balneolota</taxon>
        <taxon>Balneolia</taxon>
        <taxon>Balneolales</taxon>
        <taxon>Balneolaceae</taxon>
        <taxon>Fodinibius</taxon>
    </lineage>
</organism>
<dbReference type="PIRSF" id="PIRSF000390">
    <property type="entry name" value="PLP_StrS"/>
    <property type="match status" value="1"/>
</dbReference>
<proteinExistence type="inferred from homology"/>
<dbReference type="PANTHER" id="PTHR30244">
    <property type="entry name" value="TRANSAMINASE"/>
    <property type="match status" value="1"/>
</dbReference>
<evidence type="ECO:0000256" key="3">
    <source>
        <dbReference type="PIRSR" id="PIRSR000390-1"/>
    </source>
</evidence>
<name>A0A6M1T5U8_9BACT</name>
<sequence>MIPITKPFMPPQKEYEEYLKGIWQREYLTNNGPLVQGLEKDLENYLKVDHMRFVSNGTMALQIAIKALGLEGEVITTPFSYVATTSSIVWEGAKPVFVDIDPETLNINPAAIEKAITPNTTGIVATHVYGNPCDIEAIEKIANQYDLKVIYDAAHCFGGQYKGQSVFHYGDISVVSFHATKLFHTTEGGGLVTCDPELEHKISRLRNFGHDGPGEFDGVGINGKNSEYHAAMGLCNLKYIDEIMERRKNQWLRYISLLRNENTRGIKLNPKAHFNYAYFPLIFESEERLLHVKQSLEENEIYPRRYFYPSLNELDYVEYKPAPHAESISKRILCLPLYHGLKAEEQDQIIGIINKYELAKVS</sequence>
<dbReference type="InterPro" id="IPR015424">
    <property type="entry name" value="PyrdxlP-dep_Trfase"/>
</dbReference>
<comment type="similarity">
    <text evidence="2 5">Belongs to the DegT/DnrJ/EryC1 family.</text>
</comment>
<reference evidence="6 7" key="1">
    <citation type="submission" date="2020-02" db="EMBL/GenBank/DDBJ databases">
        <title>Aliifodinibius halophilus 2W32, complete genome.</title>
        <authorList>
            <person name="Li Y."/>
            <person name="Wu S."/>
        </authorList>
    </citation>
    <scope>NUCLEOTIDE SEQUENCE [LARGE SCALE GENOMIC DNA]</scope>
    <source>
        <strain evidence="6 7">2W32</strain>
    </source>
</reference>
<dbReference type="SUPFAM" id="SSF53383">
    <property type="entry name" value="PLP-dependent transferases"/>
    <property type="match status" value="1"/>
</dbReference>
<evidence type="ECO:0000256" key="5">
    <source>
        <dbReference type="RuleBase" id="RU004508"/>
    </source>
</evidence>
<evidence type="ECO:0000256" key="2">
    <source>
        <dbReference type="ARBA" id="ARBA00037999"/>
    </source>
</evidence>
<feature type="modified residue" description="N6-(pyridoxal phosphate)lysine" evidence="4">
    <location>
        <position position="181"/>
    </location>
</feature>
<evidence type="ECO:0000256" key="4">
    <source>
        <dbReference type="PIRSR" id="PIRSR000390-2"/>
    </source>
</evidence>
<dbReference type="InterPro" id="IPR015421">
    <property type="entry name" value="PyrdxlP-dep_Trfase_major"/>
</dbReference>
<keyword evidence="6" id="KW-0808">Transferase</keyword>